<dbReference type="AlphaFoldDB" id="A0A318QQL8"/>
<dbReference type="SUPFAM" id="SSF53474">
    <property type="entry name" value="alpha/beta-Hydrolases"/>
    <property type="match status" value="1"/>
</dbReference>
<dbReference type="GO" id="GO:0016787">
    <property type="term" value="F:hydrolase activity"/>
    <property type="evidence" value="ECO:0007669"/>
    <property type="project" value="UniProtKB-KW"/>
</dbReference>
<dbReference type="EMBL" id="NKUA01000039">
    <property type="protein sequence ID" value="PYD77519.1"/>
    <property type="molecule type" value="Genomic_DNA"/>
</dbReference>
<dbReference type="InterPro" id="IPR029058">
    <property type="entry name" value="AB_hydrolase_fold"/>
</dbReference>
<accession>A0A318QQL8</accession>
<evidence type="ECO:0000313" key="1">
    <source>
        <dbReference type="EMBL" id="PYD77519.1"/>
    </source>
</evidence>
<sequence>MPHYGTRTDPMTTCDFLRTSVQDIDPSEKAAAALASYDVVIVPGLDGSNPRHWQSRWEILLQQHGASVYRVQQDDWMHPFYPTWKQGLLSTLRQAHRHVILVAHSLGAILVARVAAEEGLPEVAGAFLVAPADIEHYEGPAITRIKAFEPLPRKPLPFPAVIMASENDEWLSLSRAHVLATEWKAELVNAGTVGHIGNVANIGMWRDGLSALTQFADNLPSRTRAC</sequence>
<reference evidence="1 2" key="1">
    <citation type="submission" date="2017-07" db="EMBL/GenBank/DDBJ databases">
        <title>A draft genome sequence of Komagataeibacter sucrofermentans LMG 18788.</title>
        <authorList>
            <person name="Skraban J."/>
            <person name="Cleenwerck I."/>
            <person name="Vandamme P."/>
            <person name="Trcek J."/>
        </authorList>
    </citation>
    <scope>NUCLEOTIDE SEQUENCE [LARGE SCALE GENOMIC DNA]</scope>
    <source>
        <strain evidence="1 2">LMG 18788</strain>
    </source>
</reference>
<dbReference type="OrthoDB" id="9804993at2"/>
<comment type="caution">
    <text evidence="1">The sequence shown here is derived from an EMBL/GenBank/DDBJ whole genome shotgun (WGS) entry which is preliminary data.</text>
</comment>
<dbReference type="Pfam" id="PF06821">
    <property type="entry name" value="Ser_hydrolase"/>
    <property type="match status" value="1"/>
</dbReference>
<evidence type="ECO:0000313" key="2">
    <source>
        <dbReference type="Proteomes" id="UP000247814"/>
    </source>
</evidence>
<organism evidence="1 2">
    <name type="scientific">Komagataeibacter sucrofermentans</name>
    <dbReference type="NCBI Taxonomy" id="1053551"/>
    <lineage>
        <taxon>Bacteria</taxon>
        <taxon>Pseudomonadati</taxon>
        <taxon>Pseudomonadota</taxon>
        <taxon>Alphaproteobacteria</taxon>
        <taxon>Acetobacterales</taxon>
        <taxon>Acetobacteraceae</taxon>
        <taxon>Komagataeibacter</taxon>
    </lineage>
</organism>
<dbReference type="InterPro" id="IPR010662">
    <property type="entry name" value="RBBP9/YdeN"/>
</dbReference>
<gene>
    <name evidence="1" type="ORF">CFR77_15020</name>
</gene>
<proteinExistence type="predicted"/>
<keyword evidence="1" id="KW-0378">Hydrolase</keyword>
<dbReference type="Proteomes" id="UP000247814">
    <property type="component" value="Unassembled WGS sequence"/>
</dbReference>
<name>A0A318QQL8_9PROT</name>
<protein>
    <submittedName>
        <fullName evidence="1">Hydrolase</fullName>
    </submittedName>
</protein>
<dbReference type="Gene3D" id="3.40.50.1820">
    <property type="entry name" value="alpha/beta hydrolase"/>
    <property type="match status" value="1"/>
</dbReference>
<keyword evidence="2" id="KW-1185">Reference proteome</keyword>